<dbReference type="CDD" id="cd00130">
    <property type="entry name" value="PAS"/>
    <property type="match status" value="1"/>
</dbReference>
<evidence type="ECO:0000313" key="11">
    <source>
        <dbReference type="Proteomes" id="UP000177445"/>
    </source>
</evidence>
<evidence type="ECO:0000259" key="9">
    <source>
        <dbReference type="PROSITE" id="PS50112"/>
    </source>
</evidence>
<dbReference type="InterPro" id="IPR011006">
    <property type="entry name" value="CheY-like_superfamily"/>
</dbReference>
<dbReference type="SMART" id="SM00448">
    <property type="entry name" value="REC"/>
    <property type="match status" value="1"/>
</dbReference>
<feature type="modified residue" description="4-aspartylphosphate" evidence="6">
    <location>
        <position position="515"/>
    </location>
</feature>
<dbReference type="SMART" id="SM00387">
    <property type="entry name" value="HATPase_c"/>
    <property type="match status" value="1"/>
</dbReference>
<name>A0A1D9GQJ8_9GAMM</name>
<dbReference type="InterPro" id="IPR004358">
    <property type="entry name" value="Sig_transdc_His_kin-like_C"/>
</dbReference>
<dbReference type="CDD" id="cd00082">
    <property type="entry name" value="HisKA"/>
    <property type="match status" value="1"/>
</dbReference>
<keyword evidence="5 10" id="KW-0418">Kinase</keyword>
<dbReference type="CDD" id="cd00156">
    <property type="entry name" value="REC"/>
    <property type="match status" value="1"/>
</dbReference>
<dbReference type="EC" id="2.7.13.3" evidence="2"/>
<protein>
    <recommendedName>
        <fullName evidence="2">histidine kinase</fullName>
        <ecNumber evidence="2">2.7.13.3</ecNumber>
    </recommendedName>
</protein>
<dbReference type="Gene3D" id="1.10.287.130">
    <property type="match status" value="1"/>
</dbReference>
<dbReference type="Pfam" id="PF13188">
    <property type="entry name" value="PAS_8"/>
    <property type="match status" value="1"/>
</dbReference>
<dbReference type="GO" id="GO:0009927">
    <property type="term" value="F:histidine phosphotransfer kinase activity"/>
    <property type="evidence" value="ECO:0007669"/>
    <property type="project" value="TreeGrafter"/>
</dbReference>
<evidence type="ECO:0000256" key="4">
    <source>
        <dbReference type="ARBA" id="ARBA00022679"/>
    </source>
</evidence>
<dbReference type="PRINTS" id="PR00344">
    <property type="entry name" value="BCTRLSENSOR"/>
</dbReference>
<evidence type="ECO:0000256" key="2">
    <source>
        <dbReference type="ARBA" id="ARBA00012438"/>
    </source>
</evidence>
<evidence type="ECO:0000259" key="7">
    <source>
        <dbReference type="PROSITE" id="PS50109"/>
    </source>
</evidence>
<sequence length="585" mass="65185">MKKPSDPQDSGYGIGDLLGLGSQSVRKNYYPALQERIDELEQERNRYKWLFENALHGIFQANLRGGFVACNQAMARICGYENADDLKRRVIRLREQLFCSAAEFDAVRQELLDNGSLSARETRLRRADQTPVYVAITLLRRPDLGPEVVEAFVADITERVQARHKLEQLNLDLEHRVEERTEALQNANVGLRYQIEEREKVERELVLAMELAQDANRSKDKYLAAASHDLLQPLNAARLMISALQDSHLPEQESRMVHQVHRALEGAEDLLADLLDISKLDQQAMQPDLTFTDLAELLKGLGEEFDAVATNAGLDFRVHTRPALVRTDHRMLIRIVRNLLSNAFRYTRAGGVLLALRIRGDQLRIEIWDTGVGIESNKLRDIFTEFHQLLPQGTGGRQGVGLGLAIVERMARVLGYQVDVTSRPGQGSRFVVSLPLEQAATHAVPSKPQGFDAFNGGLEGARVLVIDNEPAVLESMNLLLQRWGCSVLTAAAESEALAILDRLSADEAPSVILADYHLDNDLTGCEAIHAVRRALGLDIPAAVITADRSDETRQLMRTQNLPILNKPVKPNRLRALLTSLLSSPG</sequence>
<dbReference type="SUPFAM" id="SSF55785">
    <property type="entry name" value="PYP-like sensor domain (PAS domain)"/>
    <property type="match status" value="1"/>
</dbReference>
<dbReference type="InterPro" id="IPR036097">
    <property type="entry name" value="HisK_dim/P_sf"/>
</dbReference>
<proteinExistence type="predicted"/>
<dbReference type="PROSITE" id="PS50109">
    <property type="entry name" value="HIS_KIN"/>
    <property type="match status" value="1"/>
</dbReference>
<accession>A0A1D9GQJ8</accession>
<dbReference type="GO" id="GO:0000155">
    <property type="term" value="F:phosphorelay sensor kinase activity"/>
    <property type="evidence" value="ECO:0007669"/>
    <property type="project" value="InterPro"/>
</dbReference>
<evidence type="ECO:0000256" key="3">
    <source>
        <dbReference type="ARBA" id="ARBA00022553"/>
    </source>
</evidence>
<dbReference type="InterPro" id="IPR000014">
    <property type="entry name" value="PAS"/>
</dbReference>
<gene>
    <name evidence="10" type="ORF">BKP64_17965</name>
</gene>
<dbReference type="Pfam" id="PF00072">
    <property type="entry name" value="Response_reg"/>
    <property type="match status" value="1"/>
</dbReference>
<dbReference type="NCBIfam" id="NF041832">
    <property type="entry name" value="near_NosP_CTERM"/>
    <property type="match status" value="1"/>
</dbReference>
<dbReference type="SUPFAM" id="SSF52172">
    <property type="entry name" value="CheY-like"/>
    <property type="match status" value="1"/>
</dbReference>
<dbReference type="STRING" id="1874317.BKP64_17965"/>
<dbReference type="Pfam" id="PF00512">
    <property type="entry name" value="HisKA"/>
    <property type="match status" value="1"/>
</dbReference>
<dbReference type="Gene3D" id="3.40.50.2300">
    <property type="match status" value="1"/>
</dbReference>
<feature type="domain" description="PAS" evidence="9">
    <location>
        <begin position="43"/>
        <end position="91"/>
    </location>
</feature>
<dbReference type="Proteomes" id="UP000177445">
    <property type="component" value="Chromosome"/>
</dbReference>
<dbReference type="PANTHER" id="PTHR43047">
    <property type="entry name" value="TWO-COMPONENT HISTIDINE PROTEIN KINASE"/>
    <property type="match status" value="1"/>
</dbReference>
<dbReference type="SUPFAM" id="SSF47384">
    <property type="entry name" value="Homodimeric domain of signal transducing histidine kinase"/>
    <property type="match status" value="1"/>
</dbReference>
<dbReference type="InterPro" id="IPR035965">
    <property type="entry name" value="PAS-like_dom_sf"/>
</dbReference>
<dbReference type="InterPro" id="IPR003661">
    <property type="entry name" value="HisK_dim/P_dom"/>
</dbReference>
<reference evidence="10 11" key="1">
    <citation type="submission" date="2016-10" db="EMBL/GenBank/DDBJ databases">
        <title>Marinobacter salinus sp. nov., a moderately halophilic bacterium isolated from a tidal flat environment.</title>
        <authorList>
            <person name="Park S.-J."/>
        </authorList>
    </citation>
    <scope>NUCLEOTIDE SEQUENCE [LARGE SCALE GENOMIC DNA]</scope>
    <source>
        <strain evidence="10 11">Hb8</strain>
    </source>
</reference>
<dbReference type="PROSITE" id="PS50110">
    <property type="entry name" value="RESPONSE_REGULATORY"/>
    <property type="match status" value="1"/>
</dbReference>
<dbReference type="FunFam" id="3.30.565.10:FF:000049">
    <property type="entry name" value="Two-component sensor histidine kinase"/>
    <property type="match status" value="1"/>
</dbReference>
<evidence type="ECO:0000313" key="10">
    <source>
        <dbReference type="EMBL" id="AOY89898.1"/>
    </source>
</evidence>
<dbReference type="InterPro" id="IPR003594">
    <property type="entry name" value="HATPase_dom"/>
</dbReference>
<dbReference type="InterPro" id="IPR036890">
    <property type="entry name" value="HATPase_C_sf"/>
</dbReference>
<dbReference type="Gene3D" id="3.30.565.10">
    <property type="entry name" value="Histidine kinase-like ATPase, C-terminal domain"/>
    <property type="match status" value="1"/>
</dbReference>
<dbReference type="OrthoDB" id="9764438at2"/>
<dbReference type="GO" id="GO:0005886">
    <property type="term" value="C:plasma membrane"/>
    <property type="evidence" value="ECO:0007669"/>
    <property type="project" value="TreeGrafter"/>
</dbReference>
<feature type="domain" description="Histidine kinase" evidence="7">
    <location>
        <begin position="225"/>
        <end position="438"/>
    </location>
</feature>
<dbReference type="Pfam" id="PF02518">
    <property type="entry name" value="HATPase_c"/>
    <property type="match status" value="1"/>
</dbReference>
<evidence type="ECO:0000256" key="5">
    <source>
        <dbReference type="ARBA" id="ARBA00022777"/>
    </source>
</evidence>
<dbReference type="SMART" id="SM00388">
    <property type="entry name" value="HisKA"/>
    <property type="match status" value="1"/>
</dbReference>
<dbReference type="SUPFAM" id="SSF55874">
    <property type="entry name" value="ATPase domain of HSP90 chaperone/DNA topoisomerase II/histidine kinase"/>
    <property type="match status" value="1"/>
</dbReference>
<feature type="domain" description="Response regulatory" evidence="8">
    <location>
        <begin position="462"/>
        <end position="581"/>
    </location>
</feature>
<evidence type="ECO:0000256" key="1">
    <source>
        <dbReference type="ARBA" id="ARBA00000085"/>
    </source>
</evidence>
<evidence type="ECO:0000259" key="8">
    <source>
        <dbReference type="PROSITE" id="PS50110"/>
    </source>
</evidence>
<keyword evidence="4" id="KW-0808">Transferase</keyword>
<evidence type="ECO:0000256" key="6">
    <source>
        <dbReference type="PROSITE-ProRule" id="PRU00169"/>
    </source>
</evidence>
<dbReference type="AlphaFoldDB" id="A0A1D9GQJ8"/>
<dbReference type="PANTHER" id="PTHR43047:SF9">
    <property type="entry name" value="HISTIDINE KINASE"/>
    <property type="match status" value="1"/>
</dbReference>
<dbReference type="PROSITE" id="PS50112">
    <property type="entry name" value="PAS"/>
    <property type="match status" value="1"/>
</dbReference>
<keyword evidence="11" id="KW-1185">Reference proteome</keyword>
<dbReference type="KEGG" id="msq:BKP64_17965"/>
<dbReference type="InterPro" id="IPR001789">
    <property type="entry name" value="Sig_transdc_resp-reg_receiver"/>
</dbReference>
<dbReference type="Gene3D" id="3.30.450.20">
    <property type="entry name" value="PAS domain"/>
    <property type="match status" value="1"/>
</dbReference>
<dbReference type="EMBL" id="CP017715">
    <property type="protein sequence ID" value="AOY89898.1"/>
    <property type="molecule type" value="Genomic_DNA"/>
</dbReference>
<dbReference type="NCBIfam" id="TIGR00229">
    <property type="entry name" value="sensory_box"/>
    <property type="match status" value="1"/>
</dbReference>
<dbReference type="InterPro" id="IPR005467">
    <property type="entry name" value="His_kinase_dom"/>
</dbReference>
<comment type="catalytic activity">
    <reaction evidence="1">
        <text>ATP + protein L-histidine = ADP + protein N-phospho-L-histidine.</text>
        <dbReference type="EC" id="2.7.13.3"/>
    </reaction>
</comment>
<organism evidence="10 11">
    <name type="scientific">Marinobacter salinus</name>
    <dbReference type="NCBI Taxonomy" id="1874317"/>
    <lineage>
        <taxon>Bacteria</taxon>
        <taxon>Pseudomonadati</taxon>
        <taxon>Pseudomonadota</taxon>
        <taxon>Gammaproteobacteria</taxon>
        <taxon>Pseudomonadales</taxon>
        <taxon>Marinobacteraceae</taxon>
        <taxon>Marinobacter</taxon>
    </lineage>
</organism>
<keyword evidence="3 6" id="KW-0597">Phosphoprotein</keyword>
<dbReference type="RefSeq" id="WP_070973110.1">
    <property type="nucleotide sequence ID" value="NZ_CP017715.1"/>
</dbReference>